<accession>A0A1Y0E6Z8</accession>
<comment type="similarity">
    <text evidence="2">Belongs to the FliS family.</text>
</comment>
<sequence>MTMLSPAAEYQRQQQNPGFNPDDAHQLIKVTLEYLVRSLGMLAQKPARDSEIFKTHIARVLTATYVLQSSLDFERGGEIAANLFHLYEYSRQQTLKLMRNDDTAQIDKAHHAISEIFVAWQQIH</sequence>
<dbReference type="Gene3D" id="1.20.120.340">
    <property type="entry name" value="Flagellar protein FliS"/>
    <property type="match status" value="1"/>
</dbReference>
<protein>
    <submittedName>
        <fullName evidence="7">Flagellar protein FliS</fullName>
    </submittedName>
</protein>
<evidence type="ECO:0000256" key="5">
    <source>
        <dbReference type="ARBA" id="ARBA00023186"/>
    </source>
</evidence>
<reference evidence="7 8" key="1">
    <citation type="submission" date="2017-05" db="EMBL/GenBank/DDBJ databases">
        <title>Genome Sequence of Loktanella vestfoldensis Strain SMR4r Isolated from a Culture of the Diatom Skeletonema marinoi.</title>
        <authorList>
            <person name="Topel M."/>
            <person name="Pinder M.I.M."/>
            <person name="Johansson O.N."/>
            <person name="Kourtchenko O."/>
            <person name="Godhe A."/>
            <person name="Clarke A.K."/>
        </authorList>
    </citation>
    <scope>NUCLEOTIDE SEQUENCE [LARGE SCALE GENOMIC DNA]</scope>
    <source>
        <strain evidence="7 8">SMR4r</strain>
    </source>
</reference>
<keyword evidence="5" id="KW-0143">Chaperone</keyword>
<keyword evidence="3" id="KW-0963">Cytoplasm</keyword>
<dbReference type="PANTHER" id="PTHR34773:SF1">
    <property type="entry name" value="FLAGELLAR SECRETION CHAPERONE FLIS"/>
    <property type="match status" value="1"/>
</dbReference>
<proteinExistence type="inferred from homology"/>
<dbReference type="EMBL" id="CP021431">
    <property type="protein sequence ID" value="ART99386.1"/>
    <property type="molecule type" value="Genomic_DNA"/>
</dbReference>
<evidence type="ECO:0000256" key="2">
    <source>
        <dbReference type="ARBA" id="ARBA00008787"/>
    </source>
</evidence>
<evidence type="ECO:0000256" key="6">
    <source>
        <dbReference type="SAM" id="MobiDB-lite"/>
    </source>
</evidence>
<dbReference type="KEGG" id="lvs:LOKVESSMR4R_00038"/>
<feature type="region of interest" description="Disordered" evidence="6">
    <location>
        <begin position="1"/>
        <end position="22"/>
    </location>
</feature>
<comment type="subcellular location">
    <subcellularLocation>
        <location evidence="1">Cytoplasm</location>
        <location evidence="1">Cytosol</location>
    </subcellularLocation>
</comment>
<dbReference type="InterPro" id="IPR036584">
    <property type="entry name" value="FliS_sf"/>
</dbReference>
<keyword evidence="7" id="KW-0969">Cilium</keyword>
<evidence type="ECO:0000256" key="4">
    <source>
        <dbReference type="ARBA" id="ARBA00022795"/>
    </source>
</evidence>
<keyword evidence="4" id="KW-1005">Bacterial flagellum biogenesis</keyword>
<evidence type="ECO:0000313" key="7">
    <source>
        <dbReference type="EMBL" id="ART99386.1"/>
    </source>
</evidence>
<keyword evidence="8" id="KW-1185">Reference proteome</keyword>
<keyword evidence="7" id="KW-0282">Flagellum</keyword>
<evidence type="ECO:0000313" key="8">
    <source>
        <dbReference type="Proteomes" id="UP000195273"/>
    </source>
</evidence>
<dbReference type="Proteomes" id="UP000195273">
    <property type="component" value="Chromosome"/>
</dbReference>
<organism evidence="7 8">
    <name type="scientific">Yoonia vestfoldensis</name>
    <dbReference type="NCBI Taxonomy" id="245188"/>
    <lineage>
        <taxon>Bacteria</taxon>
        <taxon>Pseudomonadati</taxon>
        <taxon>Pseudomonadota</taxon>
        <taxon>Alphaproteobacteria</taxon>
        <taxon>Rhodobacterales</taxon>
        <taxon>Paracoccaceae</taxon>
        <taxon>Yoonia</taxon>
    </lineage>
</organism>
<dbReference type="GO" id="GO:0044780">
    <property type="term" value="P:bacterial-type flagellum assembly"/>
    <property type="evidence" value="ECO:0007669"/>
    <property type="project" value="InterPro"/>
</dbReference>
<dbReference type="InterPro" id="IPR003713">
    <property type="entry name" value="FliS"/>
</dbReference>
<keyword evidence="7" id="KW-0966">Cell projection</keyword>
<dbReference type="GO" id="GO:0005829">
    <property type="term" value="C:cytosol"/>
    <property type="evidence" value="ECO:0007669"/>
    <property type="project" value="UniProtKB-SubCell"/>
</dbReference>
<dbReference type="Pfam" id="PF02561">
    <property type="entry name" value="FliS"/>
    <property type="match status" value="1"/>
</dbReference>
<dbReference type="PANTHER" id="PTHR34773">
    <property type="entry name" value="FLAGELLAR SECRETION CHAPERONE FLIS"/>
    <property type="match status" value="1"/>
</dbReference>
<dbReference type="GO" id="GO:0071973">
    <property type="term" value="P:bacterial-type flagellum-dependent cell motility"/>
    <property type="evidence" value="ECO:0007669"/>
    <property type="project" value="TreeGrafter"/>
</dbReference>
<name>A0A1Y0E6Z8_9RHOB</name>
<dbReference type="SUPFAM" id="SSF101116">
    <property type="entry name" value="Flagellar export chaperone FliS"/>
    <property type="match status" value="1"/>
</dbReference>
<dbReference type="AlphaFoldDB" id="A0A1Y0E6Z8"/>
<gene>
    <name evidence="7" type="primary">fliS</name>
    <name evidence="7" type="ORF">LOKVESSMR4R_00038</name>
</gene>
<evidence type="ECO:0000256" key="1">
    <source>
        <dbReference type="ARBA" id="ARBA00004514"/>
    </source>
</evidence>
<evidence type="ECO:0000256" key="3">
    <source>
        <dbReference type="ARBA" id="ARBA00022490"/>
    </source>
</evidence>